<dbReference type="Proteomes" id="UP000759131">
    <property type="component" value="Unassembled WGS sequence"/>
</dbReference>
<feature type="compositionally biased region" description="Basic and acidic residues" evidence="1">
    <location>
        <begin position="282"/>
        <end position="303"/>
    </location>
</feature>
<feature type="region of interest" description="Disordered" evidence="1">
    <location>
        <begin position="263"/>
        <end position="303"/>
    </location>
</feature>
<evidence type="ECO:0000313" key="3">
    <source>
        <dbReference type="EMBL" id="CAD7642609.1"/>
    </source>
</evidence>
<dbReference type="GO" id="GO:0005794">
    <property type="term" value="C:Golgi apparatus"/>
    <property type="evidence" value="ECO:0007669"/>
    <property type="project" value="TreeGrafter"/>
</dbReference>
<proteinExistence type="predicted"/>
<feature type="compositionally biased region" description="Basic and acidic residues" evidence="1">
    <location>
        <begin position="223"/>
        <end position="239"/>
    </location>
</feature>
<dbReference type="InterPro" id="IPR009637">
    <property type="entry name" value="GPR107/GPR108-like"/>
</dbReference>
<organism evidence="3">
    <name type="scientific">Medioppia subpectinata</name>
    <dbReference type="NCBI Taxonomy" id="1979941"/>
    <lineage>
        <taxon>Eukaryota</taxon>
        <taxon>Metazoa</taxon>
        <taxon>Ecdysozoa</taxon>
        <taxon>Arthropoda</taxon>
        <taxon>Chelicerata</taxon>
        <taxon>Arachnida</taxon>
        <taxon>Acari</taxon>
        <taxon>Acariformes</taxon>
        <taxon>Sarcoptiformes</taxon>
        <taxon>Oribatida</taxon>
        <taxon>Brachypylina</taxon>
        <taxon>Oppioidea</taxon>
        <taxon>Oppiidae</taxon>
        <taxon>Medioppia</taxon>
    </lineage>
</organism>
<sequence length="409" mass="45781">MTAHWVSSLSSCHRFQPSIHRSSHVKTFVIFIAIIILNSIVSIDARKHHLVLTNDDRKYITISTFGYFFGGHLSIEVNQFSDFPHKDDSVFGFTLAKTMSDSLTPYLEGHEDRCLLMDDVVTINNDENIGLVSMVFDFKNNVVNFKCNKLLSKLRFYDGIPSRPKRSDNISNAVESGAKAVPIHTDSKDTDYKPQPDDKQSAVSVDHNKKEPIDSSKVSETNVEIKSDVNKETKSETKENSNSIVSKLSDTIERKANEPKVIANNDKPIEISKELIPNSNEAKPDVNPDENSDAKESVKSAEEENKSCAIKSVKLIRSGNKDRPEFSFKIQAVIADEAHAGLYSLFFHNCPNYGSRGGFRKTTSFNLNISISEDNLGNYLSAGEIPLPQLYFALSVIFFLLGVIWIHVI</sequence>
<protein>
    <submittedName>
        <fullName evidence="3">Uncharacterized protein</fullName>
    </submittedName>
</protein>
<dbReference type="EMBL" id="CAJPIZ010027556">
    <property type="protein sequence ID" value="CAG2119279.1"/>
    <property type="molecule type" value="Genomic_DNA"/>
</dbReference>
<feature type="transmembrane region" description="Helical" evidence="2">
    <location>
        <begin position="390"/>
        <end position="408"/>
    </location>
</feature>
<reference evidence="3" key="1">
    <citation type="submission" date="2020-11" db="EMBL/GenBank/DDBJ databases">
        <authorList>
            <person name="Tran Van P."/>
        </authorList>
    </citation>
    <scope>NUCLEOTIDE SEQUENCE</scope>
</reference>
<accession>A0A7R9LIZ3</accession>
<feature type="compositionally biased region" description="Basic and acidic residues" evidence="1">
    <location>
        <begin position="185"/>
        <end position="214"/>
    </location>
</feature>
<dbReference type="PANTHER" id="PTHR21229:SF2">
    <property type="entry name" value="RE59932P"/>
    <property type="match status" value="1"/>
</dbReference>
<dbReference type="EMBL" id="OC882131">
    <property type="protein sequence ID" value="CAD7642609.1"/>
    <property type="molecule type" value="Genomic_DNA"/>
</dbReference>
<gene>
    <name evidence="3" type="ORF">OSB1V03_LOCUS19228</name>
</gene>
<dbReference type="PANTHER" id="PTHR21229">
    <property type="entry name" value="LUNG SEVEN TRANSMEMBRANE RECEPTOR"/>
    <property type="match status" value="1"/>
</dbReference>
<evidence type="ECO:0000256" key="2">
    <source>
        <dbReference type="SAM" id="Phobius"/>
    </source>
</evidence>
<keyword evidence="2" id="KW-0472">Membrane</keyword>
<keyword evidence="2" id="KW-1133">Transmembrane helix</keyword>
<name>A0A7R9LIZ3_9ACAR</name>
<feature type="region of interest" description="Disordered" evidence="1">
    <location>
        <begin position="165"/>
        <end position="245"/>
    </location>
</feature>
<feature type="non-terminal residue" evidence="3">
    <location>
        <position position="409"/>
    </location>
</feature>
<dbReference type="OrthoDB" id="29657at2759"/>
<dbReference type="GO" id="GO:0016020">
    <property type="term" value="C:membrane"/>
    <property type="evidence" value="ECO:0007669"/>
    <property type="project" value="InterPro"/>
</dbReference>
<keyword evidence="2" id="KW-0812">Transmembrane</keyword>
<keyword evidence="4" id="KW-1185">Reference proteome</keyword>
<evidence type="ECO:0000313" key="4">
    <source>
        <dbReference type="Proteomes" id="UP000759131"/>
    </source>
</evidence>
<dbReference type="AlphaFoldDB" id="A0A7R9LIZ3"/>
<evidence type="ECO:0000256" key="1">
    <source>
        <dbReference type="SAM" id="MobiDB-lite"/>
    </source>
</evidence>